<dbReference type="RefSeq" id="WP_124903352.1">
    <property type="nucleotide sequence ID" value="NZ_RQJP01000001.1"/>
</dbReference>
<comment type="caution">
    <text evidence="1">The sequence shown here is derived from an EMBL/GenBank/DDBJ whole genome shotgun (WGS) entry which is preliminary data.</text>
</comment>
<protein>
    <recommendedName>
        <fullName evidence="3">Viral A-type inclusion protein</fullName>
    </recommendedName>
</protein>
<gene>
    <name evidence="1" type="ORF">EHT87_02105</name>
</gene>
<reference evidence="1 2" key="1">
    <citation type="submission" date="2018-11" db="EMBL/GenBank/DDBJ databases">
        <authorList>
            <person name="Zhou Z."/>
            <person name="Wang G."/>
        </authorList>
    </citation>
    <scope>NUCLEOTIDE SEQUENCE [LARGE SCALE GENOMIC DNA]</scope>
    <source>
        <strain evidence="1 2">KCTC42998</strain>
    </source>
</reference>
<dbReference type="OrthoDB" id="1436925at2"/>
<keyword evidence="2" id="KW-1185">Reference proteome</keyword>
<dbReference type="EMBL" id="RQJP01000001">
    <property type="protein sequence ID" value="RRB17095.1"/>
    <property type="molecule type" value="Genomic_DNA"/>
</dbReference>
<dbReference type="AlphaFoldDB" id="A0A3P1CUV6"/>
<evidence type="ECO:0000313" key="1">
    <source>
        <dbReference type="EMBL" id="RRB17095.1"/>
    </source>
</evidence>
<name>A0A3P1CUV6_9BACT</name>
<accession>A0A3P1CUV6</accession>
<dbReference type="Proteomes" id="UP000274271">
    <property type="component" value="Unassembled WGS sequence"/>
</dbReference>
<evidence type="ECO:0008006" key="3">
    <source>
        <dbReference type="Google" id="ProtNLM"/>
    </source>
</evidence>
<sequence length="140" mass="15796">MKKLLVCLVTLVGCQQSGDKKNVEQVHTQVMAIHDEVMPRSEELEDLKEAISHHIDSLSKIKPVPGNFQARQQEGILINKALTEADSLMYDWMNNYKADSIKAMDEAQAKAYLELELKKITTVKEKINGGIRQAEKFLGN</sequence>
<evidence type="ECO:0000313" key="2">
    <source>
        <dbReference type="Proteomes" id="UP000274271"/>
    </source>
</evidence>
<proteinExistence type="predicted"/>
<organism evidence="1 2">
    <name type="scientific">Larkinella knui</name>
    <dbReference type="NCBI Taxonomy" id="2025310"/>
    <lineage>
        <taxon>Bacteria</taxon>
        <taxon>Pseudomonadati</taxon>
        <taxon>Bacteroidota</taxon>
        <taxon>Cytophagia</taxon>
        <taxon>Cytophagales</taxon>
        <taxon>Spirosomataceae</taxon>
        <taxon>Larkinella</taxon>
    </lineage>
</organism>